<dbReference type="GO" id="GO:0005506">
    <property type="term" value="F:iron ion binding"/>
    <property type="evidence" value="ECO:0007669"/>
    <property type="project" value="InterPro"/>
</dbReference>
<evidence type="ECO:0000256" key="5">
    <source>
        <dbReference type="ARBA" id="ARBA00022723"/>
    </source>
</evidence>
<dbReference type="STRING" id="59750.AWC31_01775"/>
<dbReference type="InterPro" id="IPR036396">
    <property type="entry name" value="Cyt_P450_sf"/>
</dbReference>
<evidence type="ECO:0000256" key="9">
    <source>
        <dbReference type="ARBA" id="ARBA00023033"/>
    </source>
</evidence>
<evidence type="ECO:0000256" key="14">
    <source>
        <dbReference type="ARBA" id="ARBA00070775"/>
    </source>
</evidence>
<keyword evidence="9 18" id="KW-0503">Monooxygenase</keyword>
<evidence type="ECO:0000256" key="4">
    <source>
        <dbReference type="ARBA" id="ARBA00022617"/>
    </source>
</evidence>
<dbReference type="InterPro" id="IPR001128">
    <property type="entry name" value="Cyt_P450"/>
</dbReference>
<evidence type="ECO:0000256" key="17">
    <source>
        <dbReference type="ARBA" id="ARBA00083909"/>
    </source>
</evidence>
<reference evidence="19 20" key="1">
    <citation type="submission" date="2015-07" db="EMBL/GenBank/DDBJ databases">
        <title>A draft genome sequence of Mycobacterium wolinskyi.</title>
        <authorList>
            <person name="de Man T.J."/>
            <person name="Perry K.A."/>
            <person name="Coulliette A.D."/>
            <person name="Jensen B."/>
            <person name="Toney N.C."/>
            <person name="Limbago B.M."/>
            <person name="Noble-Wang J."/>
        </authorList>
    </citation>
    <scope>NUCLEOTIDE SEQUENCE [LARGE SCALE GENOMIC DNA]</scope>
    <source>
        <strain evidence="19 20">CDC_01</strain>
    </source>
</reference>
<dbReference type="PANTHER" id="PTHR46696:SF4">
    <property type="entry name" value="BIOTIN BIOSYNTHESIS CYTOCHROME P450"/>
    <property type="match status" value="1"/>
</dbReference>
<comment type="similarity">
    <text evidence="2 18">Belongs to the cytochrome P450 family.</text>
</comment>
<organism evidence="19 20">
    <name type="scientific">Mycolicibacterium wolinskyi</name>
    <dbReference type="NCBI Taxonomy" id="59750"/>
    <lineage>
        <taxon>Bacteria</taxon>
        <taxon>Bacillati</taxon>
        <taxon>Actinomycetota</taxon>
        <taxon>Actinomycetes</taxon>
        <taxon>Mycobacteriales</taxon>
        <taxon>Mycobacteriaceae</taxon>
        <taxon>Mycolicibacterium</taxon>
    </lineage>
</organism>
<dbReference type="InterPro" id="IPR002397">
    <property type="entry name" value="Cyt_P450_B"/>
</dbReference>
<evidence type="ECO:0000256" key="15">
    <source>
        <dbReference type="ARBA" id="ARBA00079588"/>
    </source>
</evidence>
<keyword evidence="10" id="KW-0443">Lipid metabolism</keyword>
<dbReference type="EMBL" id="LGTW01000010">
    <property type="protein sequence ID" value="KWX23099.1"/>
    <property type="molecule type" value="Genomic_DNA"/>
</dbReference>
<evidence type="ECO:0000256" key="11">
    <source>
        <dbReference type="ARBA" id="ARBA00023166"/>
    </source>
</evidence>
<keyword evidence="8 18" id="KW-0408">Iron</keyword>
<dbReference type="GO" id="GO:0008395">
    <property type="term" value="F:steroid hydroxylase activity"/>
    <property type="evidence" value="ECO:0007669"/>
    <property type="project" value="TreeGrafter"/>
</dbReference>
<dbReference type="Gene3D" id="1.10.630.10">
    <property type="entry name" value="Cytochrome P450"/>
    <property type="match status" value="1"/>
</dbReference>
<keyword evidence="5 18" id="KW-0479">Metal-binding</keyword>
<sequence length="416" mass="45390">MTAYLSHTASDAPAQFELANADTWASPWAMYAALRDHDPVHHVVPAEQPDRDYYVLSRHADIWAAARDHETFSSAQGLTVTYGELEMIGLADNPPFVMQDPPVHTQFRKLVSRGFTPRQVEAVEPKVREFVVERLERLRANGGGDIVTELFKPLPSMVVAHYLGVPEEDRAQFDGWTEAIVAANTASGGITAAMGTAGEAVASMMGYFSELIERRRREPQDDTISHLVAAGVGADGDIAGVLSILAFTFTMVTGGNDTTTGMLGGAVQLLHQRPDQRQLLVEDPTLITDAVDEFLRLTSPVQGLARTTTRDVTIGDTTIPAGRKTLLLYGSGNRDEREFGQDAAELDVRRKPRNILTFSHGAHFCLGAAAARMQSRVALTELLSRYPDFEVDVDAVVWAGGSYVRRPLSVPFRAGT</sequence>
<comment type="cofactor">
    <cofactor evidence="1">
        <name>heme</name>
        <dbReference type="ChEBI" id="CHEBI:30413"/>
    </cofactor>
</comment>
<evidence type="ECO:0000256" key="12">
    <source>
        <dbReference type="ARBA" id="ARBA00023221"/>
    </source>
</evidence>
<dbReference type="AlphaFoldDB" id="A0A132PL76"/>
<protein>
    <recommendedName>
        <fullName evidence="14">Steroid C26-monooxygenase</fullName>
    </recommendedName>
    <alternativeName>
        <fullName evidence="15">Cholest-4-en-3-one C26-monooxygenase</fullName>
    </alternativeName>
    <alternativeName>
        <fullName evidence="17">Cholesterol C26-monooxygenase</fullName>
    </alternativeName>
    <alternativeName>
        <fullName evidence="16">Steroid C27-monooxygenase</fullName>
    </alternativeName>
</protein>
<keyword evidence="11" id="KW-1207">Sterol metabolism</keyword>
<dbReference type="Pfam" id="PF00067">
    <property type="entry name" value="p450"/>
    <property type="match status" value="1"/>
</dbReference>
<evidence type="ECO:0000256" key="2">
    <source>
        <dbReference type="ARBA" id="ARBA00010617"/>
    </source>
</evidence>
<keyword evidence="6" id="KW-0442">Lipid degradation</keyword>
<dbReference type="GO" id="GO:0020037">
    <property type="term" value="F:heme binding"/>
    <property type="evidence" value="ECO:0007669"/>
    <property type="project" value="InterPro"/>
</dbReference>
<comment type="caution">
    <text evidence="19">The sequence shown here is derived from an EMBL/GenBank/DDBJ whole genome shotgun (WGS) entry which is preliminary data.</text>
</comment>
<evidence type="ECO:0000313" key="19">
    <source>
        <dbReference type="EMBL" id="KWX23099.1"/>
    </source>
</evidence>
<dbReference type="GO" id="GO:0036199">
    <property type="term" value="F:cholest-4-en-3-one 26-monooxygenase activity"/>
    <property type="evidence" value="ECO:0007669"/>
    <property type="project" value="TreeGrafter"/>
</dbReference>
<keyword evidence="7 18" id="KW-0560">Oxidoreductase</keyword>
<dbReference type="SUPFAM" id="SSF48264">
    <property type="entry name" value="Cytochrome P450"/>
    <property type="match status" value="1"/>
</dbReference>
<evidence type="ECO:0000256" key="8">
    <source>
        <dbReference type="ARBA" id="ARBA00023004"/>
    </source>
</evidence>
<evidence type="ECO:0000256" key="10">
    <source>
        <dbReference type="ARBA" id="ARBA00023098"/>
    </source>
</evidence>
<evidence type="ECO:0000256" key="13">
    <source>
        <dbReference type="ARBA" id="ARBA00049645"/>
    </source>
</evidence>
<evidence type="ECO:0000256" key="16">
    <source>
        <dbReference type="ARBA" id="ARBA00082981"/>
    </source>
</evidence>
<name>A0A132PL76_9MYCO</name>
<keyword evidence="3" id="KW-0153">Cholesterol metabolism</keyword>
<accession>A0A132PL76</accession>
<dbReference type="FunFam" id="1.10.630.10:FF:000018">
    <property type="entry name" value="Cytochrome P450 monooxygenase"/>
    <property type="match status" value="1"/>
</dbReference>
<dbReference type="PROSITE" id="PS00086">
    <property type="entry name" value="CYTOCHROME_P450"/>
    <property type="match status" value="1"/>
</dbReference>
<dbReference type="CDD" id="cd11078">
    <property type="entry name" value="CYP130-like"/>
    <property type="match status" value="1"/>
</dbReference>
<evidence type="ECO:0000256" key="18">
    <source>
        <dbReference type="RuleBase" id="RU000461"/>
    </source>
</evidence>
<keyword evidence="12" id="KW-0753">Steroid metabolism</keyword>
<evidence type="ECO:0000256" key="6">
    <source>
        <dbReference type="ARBA" id="ARBA00022963"/>
    </source>
</evidence>
<dbReference type="PATRIC" id="fig|59750.3.peg.795"/>
<evidence type="ECO:0000256" key="3">
    <source>
        <dbReference type="ARBA" id="ARBA00022548"/>
    </source>
</evidence>
<gene>
    <name evidence="19" type="ORF">AFM11_17210</name>
</gene>
<keyword evidence="4 18" id="KW-0349">Heme</keyword>
<dbReference type="RefSeq" id="WP_067850903.1">
    <property type="nucleotide sequence ID" value="NZ_LGTW01000010.1"/>
</dbReference>
<proteinExistence type="inferred from homology"/>
<dbReference type="Proteomes" id="UP000070612">
    <property type="component" value="Unassembled WGS sequence"/>
</dbReference>
<evidence type="ECO:0000313" key="20">
    <source>
        <dbReference type="Proteomes" id="UP000070612"/>
    </source>
</evidence>
<dbReference type="PRINTS" id="PR00359">
    <property type="entry name" value="BP450"/>
</dbReference>
<keyword evidence="20" id="KW-1185">Reference proteome</keyword>
<dbReference type="PANTHER" id="PTHR46696">
    <property type="entry name" value="P450, PUTATIVE (EUROFUNG)-RELATED"/>
    <property type="match status" value="1"/>
</dbReference>
<evidence type="ECO:0000256" key="1">
    <source>
        <dbReference type="ARBA" id="ARBA00001971"/>
    </source>
</evidence>
<dbReference type="GO" id="GO:0006707">
    <property type="term" value="P:cholesterol catabolic process"/>
    <property type="evidence" value="ECO:0007669"/>
    <property type="project" value="TreeGrafter"/>
</dbReference>
<evidence type="ECO:0000256" key="7">
    <source>
        <dbReference type="ARBA" id="ARBA00023002"/>
    </source>
</evidence>
<dbReference type="InterPro" id="IPR017972">
    <property type="entry name" value="Cyt_P450_CS"/>
</dbReference>
<comment type="pathway">
    <text evidence="13">Steroid metabolism; cholesterol degradation.</text>
</comment>